<dbReference type="Proteomes" id="UP000585474">
    <property type="component" value="Unassembled WGS sequence"/>
</dbReference>
<gene>
    <name evidence="1" type="ORF">Acr_08g0006670</name>
</gene>
<evidence type="ECO:0000313" key="1">
    <source>
        <dbReference type="EMBL" id="GFY92271.1"/>
    </source>
</evidence>
<name>A0A7J0F0Q1_9ERIC</name>
<sequence length="300" mass="33041">MGSVVDVGFKDSEKRKKSKGCGQCDHLTELQTTLYSTEEGGCMAPHGVPSRVHYLDKLHQKTGRSYQFTSHHREDHTNLHHHQLRRLWERHLFHGLDPIWCLISPESGVRKKIATTTSSACSNGPSLSGDHQVTIDPLAAKNGEDNIGGERVENSVPLRRNLHQRGVGPNADEAQSHAVQSKAKTVVALEHTGETRPIWDEQMRQMQAQLAGVITAVKEKGTNSVEELITGQTHPSPQRSFRPPGNIQSFDGPPGCSDEIMCRAFLQLSRAQLGFGFTGSPWSNGHKAVQPTLAESRKAT</sequence>
<keyword evidence="2" id="KW-1185">Reference proteome</keyword>
<dbReference type="AlphaFoldDB" id="A0A7J0F0Q1"/>
<dbReference type="EMBL" id="BJWL01000008">
    <property type="protein sequence ID" value="GFY92271.1"/>
    <property type="molecule type" value="Genomic_DNA"/>
</dbReference>
<comment type="caution">
    <text evidence="1">The sequence shown here is derived from an EMBL/GenBank/DDBJ whole genome shotgun (WGS) entry which is preliminary data.</text>
</comment>
<proteinExistence type="predicted"/>
<evidence type="ECO:0000313" key="2">
    <source>
        <dbReference type="Proteomes" id="UP000585474"/>
    </source>
</evidence>
<protein>
    <submittedName>
        <fullName evidence="1">Uncharacterized protein</fullName>
    </submittedName>
</protein>
<reference evidence="1 2" key="1">
    <citation type="submission" date="2019-07" db="EMBL/GenBank/DDBJ databases">
        <title>De Novo Assembly of kiwifruit Actinidia rufa.</title>
        <authorList>
            <person name="Sugita-Konishi S."/>
            <person name="Sato K."/>
            <person name="Mori E."/>
            <person name="Abe Y."/>
            <person name="Kisaki G."/>
            <person name="Hamano K."/>
            <person name="Suezawa K."/>
            <person name="Otani M."/>
            <person name="Fukuda T."/>
            <person name="Manabe T."/>
            <person name="Gomi K."/>
            <person name="Tabuchi M."/>
            <person name="Akimitsu K."/>
            <person name="Kataoka I."/>
        </authorList>
    </citation>
    <scope>NUCLEOTIDE SEQUENCE [LARGE SCALE GENOMIC DNA]</scope>
    <source>
        <strain evidence="2">cv. Fuchu</strain>
    </source>
</reference>
<organism evidence="1 2">
    <name type="scientific">Actinidia rufa</name>
    <dbReference type="NCBI Taxonomy" id="165716"/>
    <lineage>
        <taxon>Eukaryota</taxon>
        <taxon>Viridiplantae</taxon>
        <taxon>Streptophyta</taxon>
        <taxon>Embryophyta</taxon>
        <taxon>Tracheophyta</taxon>
        <taxon>Spermatophyta</taxon>
        <taxon>Magnoliopsida</taxon>
        <taxon>eudicotyledons</taxon>
        <taxon>Gunneridae</taxon>
        <taxon>Pentapetalae</taxon>
        <taxon>asterids</taxon>
        <taxon>Ericales</taxon>
        <taxon>Actinidiaceae</taxon>
        <taxon>Actinidia</taxon>
    </lineage>
</organism>
<accession>A0A7J0F0Q1</accession>